<keyword evidence="1" id="KW-0479">Metal-binding</keyword>
<evidence type="ECO:0000259" key="3">
    <source>
        <dbReference type="PROSITE" id="PS50157"/>
    </source>
</evidence>
<reference evidence="4 5" key="1">
    <citation type="submission" date="2023-01" db="EMBL/GenBank/DDBJ databases">
        <title>Analysis of 21 Apiospora genomes using comparative genomics revels a genus with tremendous synthesis potential of carbohydrate active enzymes and secondary metabolites.</title>
        <authorList>
            <person name="Sorensen T."/>
        </authorList>
    </citation>
    <scope>NUCLEOTIDE SEQUENCE [LARGE SCALE GENOMIC DNA]</scope>
    <source>
        <strain evidence="4 5">CBS 117206</strain>
    </source>
</reference>
<dbReference type="AlphaFoldDB" id="A0AAW0Q7W3"/>
<feature type="region of interest" description="Disordered" evidence="2">
    <location>
        <begin position="529"/>
        <end position="549"/>
    </location>
</feature>
<evidence type="ECO:0000256" key="1">
    <source>
        <dbReference type="PROSITE-ProRule" id="PRU00042"/>
    </source>
</evidence>
<dbReference type="PANTHER" id="PTHR35391:SF7">
    <property type="entry name" value="C2H2-TYPE DOMAIN-CONTAINING PROTEIN"/>
    <property type="match status" value="1"/>
</dbReference>
<dbReference type="PANTHER" id="PTHR35391">
    <property type="entry name" value="C2H2-TYPE DOMAIN-CONTAINING PROTEIN-RELATED"/>
    <property type="match status" value="1"/>
</dbReference>
<dbReference type="InterPro" id="IPR058925">
    <property type="entry name" value="zf-C2H2_AcuF"/>
</dbReference>
<name>A0AAW0Q7W3_9PEZI</name>
<dbReference type="EMBL" id="JAQQWP010000011">
    <property type="protein sequence ID" value="KAK8096056.1"/>
    <property type="molecule type" value="Genomic_DNA"/>
</dbReference>
<dbReference type="Pfam" id="PF26082">
    <property type="entry name" value="zf-C2H2_AcuF"/>
    <property type="match status" value="1"/>
</dbReference>
<keyword evidence="5" id="KW-1185">Reference proteome</keyword>
<proteinExistence type="predicted"/>
<protein>
    <recommendedName>
        <fullName evidence="3">C2H2-type domain-containing protein</fullName>
    </recommendedName>
</protein>
<feature type="domain" description="C2H2-type" evidence="3">
    <location>
        <begin position="446"/>
        <end position="474"/>
    </location>
</feature>
<dbReference type="Gene3D" id="3.30.160.60">
    <property type="entry name" value="Classic Zinc Finger"/>
    <property type="match status" value="1"/>
</dbReference>
<keyword evidence="1" id="KW-0862">Zinc</keyword>
<feature type="region of interest" description="Disordered" evidence="2">
    <location>
        <begin position="203"/>
        <end position="236"/>
    </location>
</feature>
<evidence type="ECO:0000313" key="5">
    <source>
        <dbReference type="Proteomes" id="UP001392437"/>
    </source>
</evidence>
<dbReference type="PROSITE" id="PS00028">
    <property type="entry name" value="ZINC_FINGER_C2H2_1"/>
    <property type="match status" value="1"/>
</dbReference>
<gene>
    <name evidence="4" type="ORF">PG999_014078</name>
</gene>
<dbReference type="PROSITE" id="PS50157">
    <property type="entry name" value="ZINC_FINGER_C2H2_2"/>
    <property type="match status" value="1"/>
</dbReference>
<feature type="compositionally biased region" description="Basic and acidic residues" evidence="2">
    <location>
        <begin position="203"/>
        <end position="219"/>
    </location>
</feature>
<comment type="caution">
    <text evidence="4">The sequence shown here is derived from an EMBL/GenBank/DDBJ whole genome shotgun (WGS) entry which is preliminary data.</text>
</comment>
<keyword evidence="1" id="KW-0863">Zinc-finger</keyword>
<accession>A0AAW0Q7W3</accession>
<sequence length="1006" mass="114468">MSALTSDRACGDDDPIQSRKMTVSEAFSSLMKSFGTVLLKLDADSQISDSPILEAAYEEFTRLKVWGLQNRVAAPSSDPGSIGVLLEEQPEIGQLVFEVLQDATASLSKILQGLEDGTIVPCDDIDELECDSDTSSSSEGSSAPSLVAYLKQVFDNVGELYKLQSLLRKPRMKGKYLHSTQALPELAGYQQDYQHVRQKLLDWRNDPDTSPHEQRRSNEETTSSFFPKSDEFPGISPDILLQRQKSEESSEEPFDKLCRRLATANSKRRKQLRYWQSHPYQEPTHYTAGHVAQKSLTRTVRDMHMQITKATMPDNGAPVSEEAPTTVHSFSSAPRSAIMIAERHQPIEDMARTTYQPSDVGSTTRSTIRVPDVPQITGDGEATICPYCQAPLSGEILNSRDSWKRHVFRDLRPYVCTVGGCADPDKQYAARYDWKYHEMQVHHRQWDCTVCRETFENRDMFRTHLSSSHSMNLQERRVSTLLDMGERAKDDASLSVCPLCFLAVQQIRLLDHVAGHLEEISLFALPRGTTSSDGDEEGISNKVHGESSNRSLKSHSMSWYSTDEPSYMTEKSIHMDCFHHARRAEKVANQLDIWKTILRNVSNPGPDEWIDYIHRSVQYLRTIGDFIMFRNIGDIALQYLNIILLSHSSILSRILSYLKDPSPGMEEGWAEIMSYGAIDVHCQALIELHRCMTSDEIRESMELGRLRRCLKAVLSEQGLELIPPTWSNKDFEEFHRLPGDHYEPNVAPHWPQSLFSVHQQILQHRQHLQGPRIFERPANPLFALRNIISDAKVPNSLFDNGKLSVYLFYHKGEFVSLRIHRSGAHTIRVIQEQRAGQPPYRDFATLCFDSYEELAVYWCLFFALKYDSALITSNGSQQYSSVDIGNLVVFEADIRECGQTLRLEVCRDTETNSTRLHANSKNNRPVWTTFLHGIPEQGVTQVTIDGIGIYYFSDREETAYPDDVQPRLLEFDFVTPEDVEGFGELLDSEKLPYYYTLEVSSDGLRL</sequence>
<evidence type="ECO:0000313" key="4">
    <source>
        <dbReference type="EMBL" id="KAK8096056.1"/>
    </source>
</evidence>
<organism evidence="4 5">
    <name type="scientific">Apiospora kogelbergensis</name>
    <dbReference type="NCBI Taxonomy" id="1337665"/>
    <lineage>
        <taxon>Eukaryota</taxon>
        <taxon>Fungi</taxon>
        <taxon>Dikarya</taxon>
        <taxon>Ascomycota</taxon>
        <taxon>Pezizomycotina</taxon>
        <taxon>Sordariomycetes</taxon>
        <taxon>Xylariomycetidae</taxon>
        <taxon>Amphisphaeriales</taxon>
        <taxon>Apiosporaceae</taxon>
        <taxon>Apiospora</taxon>
    </lineage>
</organism>
<dbReference type="GO" id="GO:0008270">
    <property type="term" value="F:zinc ion binding"/>
    <property type="evidence" value="ECO:0007669"/>
    <property type="project" value="UniProtKB-KW"/>
</dbReference>
<dbReference type="Proteomes" id="UP001392437">
    <property type="component" value="Unassembled WGS sequence"/>
</dbReference>
<evidence type="ECO:0000256" key="2">
    <source>
        <dbReference type="SAM" id="MobiDB-lite"/>
    </source>
</evidence>
<dbReference type="SMART" id="SM00355">
    <property type="entry name" value="ZnF_C2H2"/>
    <property type="match status" value="3"/>
</dbReference>
<dbReference type="InterPro" id="IPR013087">
    <property type="entry name" value="Znf_C2H2_type"/>
</dbReference>